<dbReference type="Pfam" id="PF01047">
    <property type="entry name" value="MarR"/>
    <property type="match status" value="1"/>
</dbReference>
<dbReference type="Proteomes" id="UP001500831">
    <property type="component" value="Unassembled WGS sequence"/>
</dbReference>
<dbReference type="InterPro" id="IPR036388">
    <property type="entry name" value="WH-like_DNA-bd_sf"/>
</dbReference>
<evidence type="ECO:0000259" key="4">
    <source>
        <dbReference type="PROSITE" id="PS50995"/>
    </source>
</evidence>
<evidence type="ECO:0000313" key="5">
    <source>
        <dbReference type="EMBL" id="GAA2860606.1"/>
    </source>
</evidence>
<dbReference type="InterPro" id="IPR036390">
    <property type="entry name" value="WH_DNA-bd_sf"/>
</dbReference>
<proteinExistence type="predicted"/>
<dbReference type="InterPro" id="IPR039422">
    <property type="entry name" value="MarR/SlyA-like"/>
</dbReference>
<keyword evidence="6" id="KW-1185">Reference proteome</keyword>
<dbReference type="PANTHER" id="PTHR33164:SF57">
    <property type="entry name" value="MARR-FAMILY TRANSCRIPTIONAL REGULATOR"/>
    <property type="match status" value="1"/>
</dbReference>
<dbReference type="Gene3D" id="1.10.10.10">
    <property type="entry name" value="Winged helix-like DNA-binding domain superfamily/Winged helix DNA-binding domain"/>
    <property type="match status" value="1"/>
</dbReference>
<keyword evidence="2" id="KW-0238">DNA-binding</keyword>
<reference evidence="5 6" key="1">
    <citation type="journal article" date="2019" name="Int. J. Syst. Evol. Microbiol.">
        <title>The Global Catalogue of Microorganisms (GCM) 10K type strain sequencing project: providing services to taxonomists for standard genome sequencing and annotation.</title>
        <authorList>
            <consortium name="The Broad Institute Genomics Platform"/>
            <consortium name="The Broad Institute Genome Sequencing Center for Infectious Disease"/>
            <person name="Wu L."/>
            <person name="Ma J."/>
        </authorList>
    </citation>
    <scope>NUCLEOTIDE SEQUENCE [LARGE SCALE GENOMIC DNA]</scope>
    <source>
        <strain evidence="5 6">JCM 6242</strain>
    </source>
</reference>
<dbReference type="SUPFAM" id="SSF46785">
    <property type="entry name" value="Winged helix' DNA-binding domain"/>
    <property type="match status" value="1"/>
</dbReference>
<dbReference type="InterPro" id="IPR023187">
    <property type="entry name" value="Tscrpt_reg_MarR-type_CS"/>
</dbReference>
<dbReference type="PANTHER" id="PTHR33164">
    <property type="entry name" value="TRANSCRIPTIONAL REGULATOR, MARR FAMILY"/>
    <property type="match status" value="1"/>
</dbReference>
<evidence type="ECO:0000313" key="6">
    <source>
        <dbReference type="Proteomes" id="UP001500831"/>
    </source>
</evidence>
<sequence>MDHEGSAERDRLAGDIGDFRRALMPGLLLQLLRGFEGEEPSVIQIAALYVLDGPAAPTLRELAERIERSVSATSRLIDRLVRRGLVDRLADPGDRRVRRVALTPAGTGFLRSFERARADAQLGVMAHLTAEERELVIRAMALLGEASRRRIHAHAHHPDVR</sequence>
<keyword evidence="1" id="KW-0805">Transcription regulation</keyword>
<accession>A0ABN3VTJ2</accession>
<keyword evidence="3" id="KW-0804">Transcription</keyword>
<name>A0ABN3VTJ2_9ACTN</name>
<dbReference type="PROSITE" id="PS01117">
    <property type="entry name" value="HTH_MARR_1"/>
    <property type="match status" value="1"/>
</dbReference>
<evidence type="ECO:0000256" key="2">
    <source>
        <dbReference type="ARBA" id="ARBA00023125"/>
    </source>
</evidence>
<gene>
    <name evidence="5" type="ORF">GCM10010517_19250</name>
</gene>
<dbReference type="InterPro" id="IPR000835">
    <property type="entry name" value="HTH_MarR-typ"/>
</dbReference>
<protein>
    <recommendedName>
        <fullName evidence="4">HTH marR-type domain-containing protein</fullName>
    </recommendedName>
</protein>
<dbReference type="RefSeq" id="WP_344969808.1">
    <property type="nucleotide sequence ID" value="NZ_BAAAVI010000010.1"/>
</dbReference>
<evidence type="ECO:0000256" key="1">
    <source>
        <dbReference type="ARBA" id="ARBA00023015"/>
    </source>
</evidence>
<dbReference type="PRINTS" id="PR00598">
    <property type="entry name" value="HTHMARR"/>
</dbReference>
<comment type="caution">
    <text evidence="5">The sequence shown here is derived from an EMBL/GenBank/DDBJ whole genome shotgun (WGS) entry which is preliminary data.</text>
</comment>
<dbReference type="PROSITE" id="PS50995">
    <property type="entry name" value="HTH_MARR_2"/>
    <property type="match status" value="1"/>
</dbReference>
<dbReference type="SMART" id="SM00347">
    <property type="entry name" value="HTH_MARR"/>
    <property type="match status" value="1"/>
</dbReference>
<evidence type="ECO:0000256" key="3">
    <source>
        <dbReference type="ARBA" id="ARBA00023163"/>
    </source>
</evidence>
<dbReference type="EMBL" id="BAAAVI010000010">
    <property type="protein sequence ID" value="GAA2860606.1"/>
    <property type="molecule type" value="Genomic_DNA"/>
</dbReference>
<organism evidence="5 6">
    <name type="scientific">Streptosporangium fragile</name>
    <dbReference type="NCBI Taxonomy" id="46186"/>
    <lineage>
        <taxon>Bacteria</taxon>
        <taxon>Bacillati</taxon>
        <taxon>Actinomycetota</taxon>
        <taxon>Actinomycetes</taxon>
        <taxon>Streptosporangiales</taxon>
        <taxon>Streptosporangiaceae</taxon>
        <taxon>Streptosporangium</taxon>
    </lineage>
</organism>
<feature type="domain" description="HTH marR-type" evidence="4">
    <location>
        <begin position="9"/>
        <end position="145"/>
    </location>
</feature>